<dbReference type="SMART" id="SM00862">
    <property type="entry name" value="Trans_reg_C"/>
    <property type="match status" value="1"/>
</dbReference>
<gene>
    <name evidence="7" type="ORF">Cco03nite_53480</name>
</gene>
<dbReference type="PROSITE" id="PS51755">
    <property type="entry name" value="OMPR_PHOB"/>
    <property type="match status" value="1"/>
</dbReference>
<dbReference type="Pfam" id="PF03704">
    <property type="entry name" value="BTAD"/>
    <property type="match status" value="1"/>
</dbReference>
<feature type="DNA-binding region" description="OmpR/PhoB-type" evidence="5">
    <location>
        <begin position="1"/>
        <end position="85"/>
    </location>
</feature>
<dbReference type="InterPro" id="IPR001867">
    <property type="entry name" value="OmpR/PhoB-type_DNA-bd"/>
</dbReference>
<evidence type="ECO:0000313" key="7">
    <source>
        <dbReference type="EMBL" id="GIG08648.1"/>
    </source>
</evidence>
<dbReference type="EMBL" id="BONI01000050">
    <property type="protein sequence ID" value="GIG08648.1"/>
    <property type="molecule type" value="Genomic_DNA"/>
</dbReference>
<dbReference type="SMART" id="SM01043">
    <property type="entry name" value="BTAD"/>
    <property type="match status" value="1"/>
</dbReference>
<dbReference type="GO" id="GO:0000160">
    <property type="term" value="P:phosphorelay signal transduction system"/>
    <property type="evidence" value="ECO:0007669"/>
    <property type="project" value="InterPro"/>
</dbReference>
<dbReference type="CDD" id="cd15831">
    <property type="entry name" value="BTAD"/>
    <property type="match status" value="1"/>
</dbReference>
<name>A0A8J3KU43_9ACTN</name>
<dbReference type="AlphaFoldDB" id="A0A8J3KU43"/>
<comment type="caution">
    <text evidence="7">The sequence shown here is derived from an EMBL/GenBank/DDBJ whole genome shotgun (WGS) entry which is preliminary data.</text>
</comment>
<dbReference type="GO" id="GO:0006355">
    <property type="term" value="P:regulation of DNA-templated transcription"/>
    <property type="evidence" value="ECO:0007669"/>
    <property type="project" value="InterPro"/>
</dbReference>
<evidence type="ECO:0000256" key="5">
    <source>
        <dbReference type="PROSITE-ProRule" id="PRU01091"/>
    </source>
</evidence>
<dbReference type="Gene3D" id="1.25.40.10">
    <property type="entry name" value="Tetratricopeptide repeat domain"/>
    <property type="match status" value="2"/>
</dbReference>
<dbReference type="InterPro" id="IPR011990">
    <property type="entry name" value="TPR-like_helical_dom_sf"/>
</dbReference>
<dbReference type="SUPFAM" id="SSF48452">
    <property type="entry name" value="TPR-like"/>
    <property type="match status" value="2"/>
</dbReference>
<dbReference type="Proteomes" id="UP000630887">
    <property type="component" value="Unassembled WGS sequence"/>
</dbReference>
<evidence type="ECO:0000256" key="3">
    <source>
        <dbReference type="ARBA" id="ARBA00023125"/>
    </source>
</evidence>
<accession>A0A8J3KU43</accession>
<dbReference type="InterPro" id="IPR005158">
    <property type="entry name" value="BTAD"/>
</dbReference>
<dbReference type="InterPro" id="IPR016032">
    <property type="entry name" value="Sig_transdc_resp-reg_C-effctor"/>
</dbReference>
<keyword evidence="8" id="KW-1185">Reference proteome</keyword>
<protein>
    <recommendedName>
        <fullName evidence="6">OmpR/PhoB-type domain-containing protein</fullName>
    </recommendedName>
</protein>
<evidence type="ECO:0000256" key="4">
    <source>
        <dbReference type="ARBA" id="ARBA00023163"/>
    </source>
</evidence>
<evidence type="ECO:0000259" key="6">
    <source>
        <dbReference type="PROSITE" id="PS51755"/>
    </source>
</evidence>
<feature type="domain" description="OmpR/PhoB-type" evidence="6">
    <location>
        <begin position="1"/>
        <end position="85"/>
    </location>
</feature>
<dbReference type="Gene3D" id="1.10.10.10">
    <property type="entry name" value="Winged helix-like DNA-binding domain superfamily/Winged helix DNA-binding domain"/>
    <property type="match status" value="1"/>
</dbReference>
<evidence type="ECO:0000313" key="8">
    <source>
        <dbReference type="Proteomes" id="UP000630887"/>
    </source>
</evidence>
<dbReference type="PANTHER" id="PTHR35807:SF1">
    <property type="entry name" value="TRANSCRIPTIONAL REGULATOR REDD"/>
    <property type="match status" value="1"/>
</dbReference>
<keyword evidence="2" id="KW-0805">Transcription regulation</keyword>
<evidence type="ECO:0000256" key="2">
    <source>
        <dbReference type="ARBA" id="ARBA00023015"/>
    </source>
</evidence>
<organism evidence="7 8">
    <name type="scientific">Catellatospora coxensis</name>
    <dbReference type="NCBI Taxonomy" id="310354"/>
    <lineage>
        <taxon>Bacteria</taxon>
        <taxon>Bacillati</taxon>
        <taxon>Actinomycetota</taxon>
        <taxon>Actinomycetes</taxon>
        <taxon>Micromonosporales</taxon>
        <taxon>Micromonosporaceae</taxon>
        <taxon>Catellatospora</taxon>
    </lineage>
</organism>
<reference evidence="7 8" key="1">
    <citation type="submission" date="2021-01" db="EMBL/GenBank/DDBJ databases">
        <title>Whole genome shotgun sequence of Catellatospora coxensis NBRC 107359.</title>
        <authorList>
            <person name="Komaki H."/>
            <person name="Tamura T."/>
        </authorList>
    </citation>
    <scope>NUCLEOTIDE SEQUENCE [LARGE SCALE GENOMIC DNA]</scope>
    <source>
        <strain evidence="7 8">NBRC 107359</strain>
    </source>
</reference>
<sequence length="800" mass="85725">MLGPLVVERSGEPVAIPGGRARKLFGFLLIHAGSAHSVEMLTDLLWDGHPPRTASTALHGYVSRLRKALGGEVLHTAAGGYQLALEPEQTDSGRFVALTGVAQASPDELRRSALLRQALAMWRGPALDTYRFEHFAQAEIAALEERRLCAVEEAIEADLNLGRHGALVPELQRLVRRHPQRERFWAQLMLALYRAGRQVDALAAYRRARSWMAEELGIEPGPQLRWLEQAVLRQDAGLVGESPAGSAGGGEAAADPGSAELALLSRRIRGLAPDEWAVLECAAVVGRQFTTAAVRALVSEQAYPNVVSQLRSLSARRLVRPMGDGYEFPHPLFHQAAYAASDPAARAPLHEAHAHWLAAQANPVGELIGYHFEQARASLLTLRSPDARTRRLGSLAAVHLGDAGTRAFRRADMASAADLLTRAAKLLEPEEPQRLAWQLAAARPLRTLGRTAEAVSVLLEVIDRAARAGDVRSEWRARLELAFLRVTASAGVHPEQDAVVVAEKAISALEPLGDDEGLALAWTFVADGHAQQGRLAGAATAYENAARHALRLPAGPYDGIVAEGFAIVLTEGPTPVAEAIAECERLLGYRDHPQLGVMRALGVLYAMAGDTAAARRWLGAAQTEINRRGVKRPLLFLAHDQARVAMMAGDPAEAERHARQGLTTGAQLGGDEADELNAMMLALALSRQDRPSEAEAVASGHSGGSAQDIVRAAGWDMVRSELRASRQAWAEARELAAKAYSVAARTDFAGVRADAALTLARACHGAGDLPAAASYARIARDLFAAKGNVVMLRSTRTILG</sequence>
<dbReference type="InterPro" id="IPR036388">
    <property type="entry name" value="WH-like_DNA-bd_sf"/>
</dbReference>
<dbReference type="InterPro" id="IPR051677">
    <property type="entry name" value="AfsR-DnrI-RedD_regulator"/>
</dbReference>
<dbReference type="PANTHER" id="PTHR35807">
    <property type="entry name" value="TRANSCRIPTIONAL REGULATOR REDD-RELATED"/>
    <property type="match status" value="1"/>
</dbReference>
<dbReference type="SUPFAM" id="SSF46894">
    <property type="entry name" value="C-terminal effector domain of the bipartite response regulators"/>
    <property type="match status" value="1"/>
</dbReference>
<proteinExistence type="inferred from homology"/>
<keyword evidence="3 5" id="KW-0238">DNA-binding</keyword>
<keyword evidence="4" id="KW-0804">Transcription</keyword>
<comment type="similarity">
    <text evidence="1">Belongs to the AfsR/DnrI/RedD regulatory family.</text>
</comment>
<dbReference type="GO" id="GO:0003677">
    <property type="term" value="F:DNA binding"/>
    <property type="evidence" value="ECO:0007669"/>
    <property type="project" value="UniProtKB-UniRule"/>
</dbReference>
<evidence type="ECO:0000256" key="1">
    <source>
        <dbReference type="ARBA" id="ARBA00005820"/>
    </source>
</evidence>